<evidence type="ECO:0000259" key="2">
    <source>
        <dbReference type="Pfam" id="PF07589"/>
    </source>
</evidence>
<dbReference type="RefSeq" id="WP_091812647.1">
    <property type="nucleotide sequence ID" value="NZ_FNNE01000005.1"/>
</dbReference>
<accession>A0A1H2XGR6</accession>
<gene>
    <name evidence="3" type="ORF">SAMN04487960_10540</name>
</gene>
<keyword evidence="1" id="KW-0732">Signal</keyword>
<feature type="signal peptide" evidence="1">
    <location>
        <begin position="1"/>
        <end position="27"/>
    </location>
</feature>
<feature type="domain" description="Ice-binding protein C-terminal" evidence="2">
    <location>
        <begin position="172"/>
        <end position="195"/>
    </location>
</feature>
<organism evidence="3 4">
    <name type="scientific">Marinobacter mobilis</name>
    <dbReference type="NCBI Taxonomy" id="488533"/>
    <lineage>
        <taxon>Bacteria</taxon>
        <taxon>Pseudomonadati</taxon>
        <taxon>Pseudomonadota</taxon>
        <taxon>Gammaproteobacteria</taxon>
        <taxon>Pseudomonadales</taxon>
        <taxon>Marinobacteraceae</taxon>
        <taxon>Marinobacter</taxon>
    </lineage>
</organism>
<sequence>MKRMTNGLAVLAATLLASLLFVSQANAAAVLCSNNILLNHMSIDDSQVDACLASGTGNLTGNPANDEFLILPAGADYELASKSDDSNPFNILYSQNGSTGTWSFDSSFWDTYDTGAIGFKFGTGNTPDEWFVYELKDGISSGDWEFISGLFFGQGGGLSHVNLYGMRGSFEVPEPGTLGLMGMGILLLSLGRRRKSA</sequence>
<dbReference type="Proteomes" id="UP000199675">
    <property type="component" value="Unassembled WGS sequence"/>
</dbReference>
<protein>
    <submittedName>
        <fullName evidence="3">PEP-CTERM protein-sorting domain-containing protein</fullName>
    </submittedName>
</protein>
<proteinExistence type="predicted"/>
<name>A0A1H2XGR6_9GAMM</name>
<evidence type="ECO:0000313" key="3">
    <source>
        <dbReference type="EMBL" id="SDW91946.1"/>
    </source>
</evidence>
<dbReference type="OrthoDB" id="5701122at2"/>
<dbReference type="NCBIfam" id="TIGR02595">
    <property type="entry name" value="PEP_CTERM"/>
    <property type="match status" value="1"/>
</dbReference>
<dbReference type="STRING" id="488533.SAMN04487960_10540"/>
<dbReference type="InterPro" id="IPR013424">
    <property type="entry name" value="Ice-binding_C"/>
</dbReference>
<feature type="chain" id="PRO_5011433338" evidence="1">
    <location>
        <begin position="28"/>
        <end position="197"/>
    </location>
</feature>
<dbReference type="EMBL" id="FNNE01000005">
    <property type="protein sequence ID" value="SDW91946.1"/>
    <property type="molecule type" value="Genomic_DNA"/>
</dbReference>
<dbReference type="AlphaFoldDB" id="A0A1H2XGR6"/>
<reference evidence="3 4" key="1">
    <citation type="submission" date="2016-10" db="EMBL/GenBank/DDBJ databases">
        <authorList>
            <person name="de Groot N.N."/>
        </authorList>
    </citation>
    <scope>NUCLEOTIDE SEQUENCE [LARGE SCALE GENOMIC DNA]</scope>
    <source>
        <strain evidence="3 4">CGMCC 1.7059</strain>
    </source>
</reference>
<evidence type="ECO:0000256" key="1">
    <source>
        <dbReference type="SAM" id="SignalP"/>
    </source>
</evidence>
<dbReference type="Pfam" id="PF07589">
    <property type="entry name" value="PEP-CTERM"/>
    <property type="match status" value="1"/>
</dbReference>
<keyword evidence="4" id="KW-1185">Reference proteome</keyword>
<evidence type="ECO:0000313" key="4">
    <source>
        <dbReference type="Proteomes" id="UP000199675"/>
    </source>
</evidence>